<name>A0ABQ9XPP4_9EUKA</name>
<dbReference type="EMBL" id="JARBJD010000079">
    <property type="protein sequence ID" value="KAK2954368.1"/>
    <property type="molecule type" value="Genomic_DNA"/>
</dbReference>
<keyword evidence="2" id="KW-1185">Reference proteome</keyword>
<sequence length="118" mass="13224">MGIEGRTNQSGFPLIDSCRVYCCLDRDSTVVSYPRRHETALMEGGSEGDDVMCVQTESRPQRRRRGKSRDRMCLSSVGLSLTAISSRSRERFGLVWGRARRLRVFSCGVVGASDEKQC</sequence>
<protein>
    <submittedName>
        <fullName evidence="1">Uncharacterized protein</fullName>
    </submittedName>
</protein>
<comment type="caution">
    <text evidence="1">The sequence shown here is derived from an EMBL/GenBank/DDBJ whole genome shotgun (WGS) entry which is preliminary data.</text>
</comment>
<evidence type="ECO:0000313" key="2">
    <source>
        <dbReference type="Proteomes" id="UP001281761"/>
    </source>
</evidence>
<reference evidence="1 2" key="1">
    <citation type="journal article" date="2022" name="bioRxiv">
        <title>Genomics of Preaxostyla Flagellates Illuminates Evolutionary Transitions and the Path Towards Mitochondrial Loss.</title>
        <authorList>
            <person name="Novak L.V.F."/>
            <person name="Treitli S.C."/>
            <person name="Pyrih J."/>
            <person name="Halakuc P."/>
            <person name="Pipaliya S.V."/>
            <person name="Vacek V."/>
            <person name="Brzon O."/>
            <person name="Soukal P."/>
            <person name="Eme L."/>
            <person name="Dacks J.B."/>
            <person name="Karnkowska A."/>
            <person name="Elias M."/>
            <person name="Hampl V."/>
        </authorList>
    </citation>
    <scope>NUCLEOTIDE SEQUENCE [LARGE SCALE GENOMIC DNA]</scope>
    <source>
        <strain evidence="1">NAU3</strain>
        <tissue evidence="1">Gut</tissue>
    </source>
</reference>
<organism evidence="1 2">
    <name type="scientific">Blattamonas nauphoetae</name>
    <dbReference type="NCBI Taxonomy" id="2049346"/>
    <lineage>
        <taxon>Eukaryota</taxon>
        <taxon>Metamonada</taxon>
        <taxon>Preaxostyla</taxon>
        <taxon>Oxymonadida</taxon>
        <taxon>Blattamonas</taxon>
    </lineage>
</organism>
<evidence type="ECO:0000313" key="1">
    <source>
        <dbReference type="EMBL" id="KAK2954368.1"/>
    </source>
</evidence>
<dbReference type="Proteomes" id="UP001281761">
    <property type="component" value="Unassembled WGS sequence"/>
</dbReference>
<proteinExistence type="predicted"/>
<gene>
    <name evidence="1" type="ORF">BLNAU_10700</name>
</gene>
<accession>A0ABQ9XPP4</accession>